<dbReference type="KEGG" id="pprt:ET464_11460"/>
<dbReference type="EMBL" id="CP035492">
    <property type="protein sequence ID" value="QAY66921.1"/>
    <property type="molecule type" value="Genomic_DNA"/>
</dbReference>
<organism evidence="2 3">
    <name type="scientific">Paenibacillus protaetiae</name>
    <dbReference type="NCBI Taxonomy" id="2509456"/>
    <lineage>
        <taxon>Bacteria</taxon>
        <taxon>Bacillati</taxon>
        <taxon>Bacillota</taxon>
        <taxon>Bacilli</taxon>
        <taxon>Bacillales</taxon>
        <taxon>Paenibacillaceae</taxon>
        <taxon>Paenibacillus</taxon>
    </lineage>
</organism>
<dbReference type="PANTHER" id="PTHR31126:SF1">
    <property type="entry name" value="TYROSINE SPECIFIC PROTEIN PHOSPHATASES DOMAIN-CONTAINING PROTEIN"/>
    <property type="match status" value="1"/>
</dbReference>
<evidence type="ECO:0000313" key="2">
    <source>
        <dbReference type="EMBL" id="QAY66921.1"/>
    </source>
</evidence>
<evidence type="ECO:0000313" key="3">
    <source>
        <dbReference type="Proteomes" id="UP000293568"/>
    </source>
</evidence>
<dbReference type="PANTHER" id="PTHR31126">
    <property type="entry name" value="TYROSINE-PROTEIN PHOSPHATASE"/>
    <property type="match status" value="1"/>
</dbReference>
<proteinExistence type="inferred from homology"/>
<dbReference type="SUPFAM" id="SSF52799">
    <property type="entry name" value="(Phosphotyrosine protein) phosphatases II"/>
    <property type="match status" value="1"/>
</dbReference>
<reference evidence="2 3" key="1">
    <citation type="submission" date="2019-01" db="EMBL/GenBank/DDBJ databases">
        <title>Genome sequencing of strain FW100M-2.</title>
        <authorList>
            <person name="Heo J."/>
            <person name="Kim S.-J."/>
            <person name="Kim J.-S."/>
            <person name="Hong S.-B."/>
            <person name="Kwon S.-W."/>
        </authorList>
    </citation>
    <scope>NUCLEOTIDE SEQUENCE [LARGE SCALE GENOMIC DNA]</scope>
    <source>
        <strain evidence="2 3">FW100M-2</strain>
    </source>
</reference>
<protein>
    <submittedName>
        <fullName evidence="2">Tyrosine-protein phosphatase</fullName>
    </submittedName>
</protein>
<accession>A0A4V0YF94</accession>
<name>A0A4V0YF94_9BACL</name>
<keyword evidence="3" id="KW-1185">Reference proteome</keyword>
<dbReference type="Proteomes" id="UP000293568">
    <property type="component" value="Chromosome"/>
</dbReference>
<dbReference type="InterPro" id="IPR029021">
    <property type="entry name" value="Prot-tyrosine_phosphatase-like"/>
</dbReference>
<evidence type="ECO:0000256" key="1">
    <source>
        <dbReference type="ARBA" id="ARBA00009580"/>
    </source>
</evidence>
<gene>
    <name evidence="2" type="ORF">ET464_11460</name>
</gene>
<dbReference type="AlphaFoldDB" id="A0A4V0YF94"/>
<sequence length="289" mass="32694">MKAKSTRCTAKLRKRYKNKAYEGEWKMTQVLERFSTYPAERVIPFEGPRNFRDMGGYPAADGRKVKYGILFRADDLSVMTEEDIAFMKTLNIKTIFDYRSDDEAEMKPDPVMEGVLNVRVPAIAGNQYRSPEDLFSDSFLEQFDNGKLDNLYGEMAIGNASYKRLIELLADPERLGLVHHCAAGKDRTGVGSAIILSLLGVPRDIIIEDYLITNETLSGMHEQMLGHLAGKVSEAHMAIFSRMMSASAEFLEAAFRAIESKYGTMEAYFEEEFGLTEDKIESIRSRCLE</sequence>
<dbReference type="OrthoDB" id="1188001at2"/>
<dbReference type="InterPro" id="IPR026893">
    <property type="entry name" value="Tyr/Ser_Pase_IphP-type"/>
</dbReference>
<dbReference type="GO" id="GO:0004721">
    <property type="term" value="F:phosphoprotein phosphatase activity"/>
    <property type="evidence" value="ECO:0007669"/>
    <property type="project" value="InterPro"/>
</dbReference>
<dbReference type="Pfam" id="PF13350">
    <property type="entry name" value="Y_phosphatase3"/>
    <property type="match status" value="1"/>
</dbReference>
<dbReference type="Gene3D" id="3.90.190.10">
    <property type="entry name" value="Protein tyrosine phosphatase superfamily"/>
    <property type="match status" value="1"/>
</dbReference>
<comment type="similarity">
    <text evidence="1">Belongs to the protein-tyrosine phosphatase family.</text>
</comment>